<feature type="signal peptide" evidence="2">
    <location>
        <begin position="1"/>
        <end position="17"/>
    </location>
</feature>
<evidence type="ECO:0000256" key="1">
    <source>
        <dbReference type="SAM" id="MobiDB-lite"/>
    </source>
</evidence>
<reference evidence="3 4" key="1">
    <citation type="submission" date="2024-05" db="EMBL/GenBank/DDBJ databases">
        <authorList>
            <person name="Wallberg A."/>
        </authorList>
    </citation>
    <scope>NUCLEOTIDE SEQUENCE [LARGE SCALE GENOMIC DNA]</scope>
</reference>
<organism evidence="3 4">
    <name type="scientific">Meganyctiphanes norvegica</name>
    <name type="common">Northern krill</name>
    <name type="synonym">Thysanopoda norvegica</name>
    <dbReference type="NCBI Taxonomy" id="48144"/>
    <lineage>
        <taxon>Eukaryota</taxon>
        <taxon>Metazoa</taxon>
        <taxon>Ecdysozoa</taxon>
        <taxon>Arthropoda</taxon>
        <taxon>Crustacea</taxon>
        <taxon>Multicrustacea</taxon>
        <taxon>Malacostraca</taxon>
        <taxon>Eumalacostraca</taxon>
        <taxon>Eucarida</taxon>
        <taxon>Euphausiacea</taxon>
        <taxon>Euphausiidae</taxon>
        <taxon>Meganyctiphanes</taxon>
    </lineage>
</organism>
<dbReference type="AlphaFoldDB" id="A0AAV2RPP2"/>
<proteinExistence type="predicted"/>
<name>A0AAV2RPP2_MEGNR</name>
<dbReference type="EMBL" id="CAXKWB010026098">
    <property type="protein sequence ID" value="CAL4129485.1"/>
    <property type="molecule type" value="Genomic_DNA"/>
</dbReference>
<feature type="chain" id="PRO_5043528191" evidence="2">
    <location>
        <begin position="18"/>
        <end position="459"/>
    </location>
</feature>
<gene>
    <name evidence="3" type="ORF">MNOR_LOCUS26308</name>
</gene>
<accession>A0AAV2RPP2</accession>
<evidence type="ECO:0000313" key="4">
    <source>
        <dbReference type="Proteomes" id="UP001497623"/>
    </source>
</evidence>
<keyword evidence="2" id="KW-0732">Signal</keyword>
<evidence type="ECO:0000313" key="3">
    <source>
        <dbReference type="EMBL" id="CAL4129485.1"/>
    </source>
</evidence>
<evidence type="ECO:0000256" key="2">
    <source>
        <dbReference type="SAM" id="SignalP"/>
    </source>
</evidence>
<dbReference type="Proteomes" id="UP001497623">
    <property type="component" value="Unassembled WGS sequence"/>
</dbReference>
<comment type="caution">
    <text evidence="3">The sequence shown here is derived from an EMBL/GenBank/DDBJ whole genome shotgun (WGS) entry which is preliminary data.</text>
</comment>
<keyword evidence="4" id="KW-1185">Reference proteome</keyword>
<sequence length="459" mass="52202">MDIWILLIPLLAVSVCADDRWVWSGGHGAQDNNVRTPEIPGRVEPQPRLLQQRFTTTAPDITTFRPSHPISLGRSMNSRPYNSNSFTPFFHPFMPFAGFMGLNRYPVIQQQLQQQQGLLQPPPRPLLSNPPSHALPLPGDGTTKSRVPEDTASDFTGVLEDEEKYTTLDKHQREHKRTQPLPRPREEHLGGLDPREVFYADEDLLIIKGGGFNNDKFEEPSQTLDDSDHDDYEFGEGSRLSPLVLPNPDLEYNGNVPVILPPPSSGPEPIRHTPEQSPLHHTPEQSHFAVFVESPSRTNAMILQIPYVYHSDNQNDVNSVFHHLSSPIREAEFSFNSLDVKQSSVERPVRQSQSEVKRSAEAQELPVLQSLSGDTAVNFLEPRPSINPDAEFFAQEQPHIVLLNQPTSAHQNPQVLYQQPNFVYPYNPVYHYQPLYYQPNPVEIYNRPQTLPRRTRPRI</sequence>
<feature type="region of interest" description="Disordered" evidence="1">
    <location>
        <begin position="113"/>
        <end position="190"/>
    </location>
</feature>
<protein>
    <submittedName>
        <fullName evidence="3">Uncharacterized protein</fullName>
    </submittedName>
</protein>